<proteinExistence type="predicted"/>
<keyword evidence="6" id="KW-1185">Reference proteome</keyword>
<comment type="caution">
    <text evidence="5">The sequence shown here is derived from an EMBL/GenBank/DDBJ whole genome shotgun (WGS) entry which is preliminary data.</text>
</comment>
<evidence type="ECO:0000313" key="5">
    <source>
        <dbReference type="EMBL" id="KAL0569401.1"/>
    </source>
</evidence>
<keyword evidence="1" id="KW-0863">Zinc-finger</keyword>
<feature type="chain" id="PRO_5045909581" description="C2H2-type domain-containing protein" evidence="3">
    <location>
        <begin position="18"/>
        <end position="263"/>
    </location>
</feature>
<feature type="signal peptide" evidence="3">
    <location>
        <begin position="1"/>
        <end position="17"/>
    </location>
</feature>
<keyword evidence="3" id="KW-0732">Signal</keyword>
<gene>
    <name evidence="5" type="ORF">V5O48_012566</name>
</gene>
<keyword evidence="1" id="KW-0479">Metal-binding</keyword>
<accession>A0ABR3F2G5</accession>
<dbReference type="InterPro" id="IPR036236">
    <property type="entry name" value="Znf_C2H2_sf"/>
</dbReference>
<protein>
    <recommendedName>
        <fullName evidence="4">C2H2-type domain-containing protein</fullName>
    </recommendedName>
</protein>
<evidence type="ECO:0000256" key="1">
    <source>
        <dbReference type="PROSITE-ProRule" id="PRU00042"/>
    </source>
</evidence>
<evidence type="ECO:0000256" key="3">
    <source>
        <dbReference type="SAM" id="SignalP"/>
    </source>
</evidence>
<reference evidence="5 6" key="1">
    <citation type="submission" date="2024-02" db="EMBL/GenBank/DDBJ databases">
        <title>A draft genome for the cacao thread blight pathogen Marasmius crinis-equi.</title>
        <authorList>
            <person name="Cohen S.P."/>
            <person name="Baruah I.K."/>
            <person name="Amoako-Attah I."/>
            <person name="Bukari Y."/>
            <person name="Meinhardt L.W."/>
            <person name="Bailey B.A."/>
        </authorList>
    </citation>
    <scope>NUCLEOTIDE SEQUENCE [LARGE SCALE GENOMIC DNA]</scope>
    <source>
        <strain evidence="5 6">GH-76</strain>
    </source>
</reference>
<dbReference type="PROSITE" id="PS00028">
    <property type="entry name" value="ZINC_FINGER_C2H2_1"/>
    <property type="match status" value="1"/>
</dbReference>
<evidence type="ECO:0000259" key="4">
    <source>
        <dbReference type="PROSITE" id="PS50157"/>
    </source>
</evidence>
<organism evidence="5 6">
    <name type="scientific">Marasmius crinis-equi</name>
    <dbReference type="NCBI Taxonomy" id="585013"/>
    <lineage>
        <taxon>Eukaryota</taxon>
        <taxon>Fungi</taxon>
        <taxon>Dikarya</taxon>
        <taxon>Basidiomycota</taxon>
        <taxon>Agaricomycotina</taxon>
        <taxon>Agaricomycetes</taxon>
        <taxon>Agaricomycetidae</taxon>
        <taxon>Agaricales</taxon>
        <taxon>Marasmiineae</taxon>
        <taxon>Marasmiaceae</taxon>
        <taxon>Marasmius</taxon>
    </lineage>
</organism>
<evidence type="ECO:0000256" key="2">
    <source>
        <dbReference type="SAM" id="MobiDB-lite"/>
    </source>
</evidence>
<dbReference type="PROSITE" id="PS50157">
    <property type="entry name" value="ZINC_FINGER_C2H2_2"/>
    <property type="match status" value="1"/>
</dbReference>
<keyword evidence="1" id="KW-0862">Zinc</keyword>
<dbReference type="EMBL" id="JBAHYK010001127">
    <property type="protein sequence ID" value="KAL0569401.1"/>
    <property type="molecule type" value="Genomic_DNA"/>
</dbReference>
<name>A0ABR3F2G5_9AGAR</name>
<sequence>MQLGSFGLLANWLSLVGYPSFNAPEAHVGSLPAPCYNLSEHTRISILAMSFSKESYEVPSEFPYRDNDGLVTDYQGVDSVGEADSVYTENNLDFGVNDGLSIYDFAEDGSLLVFDFNANPESEQKLEELNLMLHDGGTDCGLSSPDEHLTERNPGPSSAGSLSDPATPEKSRTRFVGTTRGTEAAIKRRKYEARHTCKVPGCTSKGFTTLRGLEDHTNRHNDVRNFRCDCCPDAFFSRCELDRHLKRAHFIEKTEKTPSEKRA</sequence>
<dbReference type="Gene3D" id="3.30.160.60">
    <property type="entry name" value="Classic Zinc Finger"/>
    <property type="match status" value="1"/>
</dbReference>
<dbReference type="SMART" id="SM00355">
    <property type="entry name" value="ZnF_C2H2"/>
    <property type="match status" value="2"/>
</dbReference>
<feature type="region of interest" description="Disordered" evidence="2">
    <location>
        <begin position="140"/>
        <end position="174"/>
    </location>
</feature>
<feature type="domain" description="C2H2-type" evidence="4">
    <location>
        <begin position="226"/>
        <end position="254"/>
    </location>
</feature>
<dbReference type="Proteomes" id="UP001465976">
    <property type="component" value="Unassembled WGS sequence"/>
</dbReference>
<dbReference type="InterPro" id="IPR013087">
    <property type="entry name" value="Znf_C2H2_type"/>
</dbReference>
<dbReference type="SUPFAM" id="SSF57667">
    <property type="entry name" value="beta-beta-alpha zinc fingers"/>
    <property type="match status" value="1"/>
</dbReference>
<evidence type="ECO:0000313" key="6">
    <source>
        <dbReference type="Proteomes" id="UP001465976"/>
    </source>
</evidence>